<dbReference type="AlphaFoldDB" id="A0A1I4JJ84"/>
<sequence>MQRYVLAISAICLLAVGVVVLLQPDPMVRLEAELASLEPRDALDRLAAAEKAGPLSRNLYLMHARLDVAHGNFEAAHREYLRVLVDASGHAKTLDEMAELAALRGDLTAAVRLRKRGYFQAPDMVRRQDLGYLLRLSGNSRAEMELLQDVSPRQLTPFEQQRLSELLLASGDIAAYRDVLVFLSNGTDETALTARRQLLQLDIETGQPDQAMARASDWNTAAPADRDTLDQSLRTLIGRGATTEALTVAERSIVNDPEIGDVSVDAFLAAGYGGIGRHLQTLWLDADPNFDLADWLALALNAERSGDMAALRRALARHTTGDAPPPPAVFLQMLRYQGARALLPYRAFMTPDLFSQMPLLGAAWCNLHRDMPQTFAYLRDAVNATDPLLTEWDRQIWMLVAQDLRGTPYYRDLLSGPLADSGITTLLRASVLGLVPTSFPAAAPAATGD</sequence>
<dbReference type="Proteomes" id="UP000199550">
    <property type="component" value="Unassembled WGS sequence"/>
</dbReference>
<name>A0A1I4JJ84_9RHOB</name>
<proteinExistence type="predicted"/>
<reference evidence="1 2" key="1">
    <citation type="submission" date="2016-10" db="EMBL/GenBank/DDBJ databases">
        <authorList>
            <person name="de Groot N.N."/>
        </authorList>
    </citation>
    <scope>NUCLEOTIDE SEQUENCE [LARGE SCALE GENOMIC DNA]</scope>
    <source>
        <strain evidence="1 2">DSM 16199</strain>
    </source>
</reference>
<gene>
    <name evidence="1" type="ORF">SAMN04488004_1389</name>
</gene>
<dbReference type="InterPro" id="IPR011990">
    <property type="entry name" value="TPR-like_helical_dom_sf"/>
</dbReference>
<evidence type="ECO:0008006" key="3">
    <source>
        <dbReference type="Google" id="ProtNLM"/>
    </source>
</evidence>
<accession>A0A1I4JJ84</accession>
<dbReference type="RefSeq" id="WP_090191882.1">
    <property type="nucleotide sequence ID" value="NZ_FOTF01000038.1"/>
</dbReference>
<dbReference type="EMBL" id="FOTF01000038">
    <property type="protein sequence ID" value="SFL66263.1"/>
    <property type="molecule type" value="Genomic_DNA"/>
</dbReference>
<evidence type="ECO:0000313" key="2">
    <source>
        <dbReference type="Proteomes" id="UP000199550"/>
    </source>
</evidence>
<dbReference type="Gene3D" id="1.25.40.10">
    <property type="entry name" value="Tetratricopeptide repeat domain"/>
    <property type="match status" value="1"/>
</dbReference>
<dbReference type="STRING" id="195913.SAMN04488004_1389"/>
<keyword evidence="2" id="KW-1185">Reference proteome</keyword>
<protein>
    <recommendedName>
        <fullName evidence="3">Tetratricopeptide repeat-containing protein</fullName>
    </recommendedName>
</protein>
<dbReference type="OrthoDB" id="7768169at2"/>
<evidence type="ECO:0000313" key="1">
    <source>
        <dbReference type="EMBL" id="SFL66263.1"/>
    </source>
</evidence>
<organism evidence="1 2">
    <name type="scientific">Loktanella salsilacus</name>
    <dbReference type="NCBI Taxonomy" id="195913"/>
    <lineage>
        <taxon>Bacteria</taxon>
        <taxon>Pseudomonadati</taxon>
        <taxon>Pseudomonadota</taxon>
        <taxon>Alphaproteobacteria</taxon>
        <taxon>Rhodobacterales</taxon>
        <taxon>Roseobacteraceae</taxon>
        <taxon>Loktanella</taxon>
    </lineage>
</organism>